<dbReference type="PANTHER" id="PTHR44591:SF3">
    <property type="entry name" value="RESPONSE REGULATORY DOMAIN-CONTAINING PROTEIN"/>
    <property type="match status" value="1"/>
</dbReference>
<keyword evidence="1 2" id="KW-0597">Phosphoprotein</keyword>
<dbReference type="SMART" id="SM00448">
    <property type="entry name" value="REC"/>
    <property type="match status" value="1"/>
</dbReference>
<dbReference type="InterPro" id="IPR011006">
    <property type="entry name" value="CheY-like_superfamily"/>
</dbReference>
<evidence type="ECO:0000313" key="5">
    <source>
        <dbReference type="Proteomes" id="UP000075606"/>
    </source>
</evidence>
<keyword evidence="5" id="KW-1185">Reference proteome</keyword>
<feature type="domain" description="Response regulatory" evidence="3">
    <location>
        <begin position="5"/>
        <end position="120"/>
    </location>
</feature>
<dbReference type="RefSeq" id="WP_068216043.1">
    <property type="nucleotide sequence ID" value="NZ_LRPC01000001.1"/>
</dbReference>
<evidence type="ECO:0000313" key="4">
    <source>
        <dbReference type="EMBL" id="KYG77566.1"/>
    </source>
</evidence>
<dbReference type="EMBL" id="LRPC01000001">
    <property type="protein sequence ID" value="KYG77566.1"/>
    <property type="molecule type" value="Genomic_DNA"/>
</dbReference>
<accession>A0A150XFW2</accession>
<evidence type="ECO:0000259" key="3">
    <source>
        <dbReference type="PROSITE" id="PS50110"/>
    </source>
</evidence>
<protein>
    <recommendedName>
        <fullName evidence="3">Response regulatory domain-containing protein</fullName>
    </recommendedName>
</protein>
<evidence type="ECO:0000256" key="2">
    <source>
        <dbReference type="PROSITE-ProRule" id="PRU00169"/>
    </source>
</evidence>
<dbReference type="InterPro" id="IPR050595">
    <property type="entry name" value="Bact_response_regulator"/>
</dbReference>
<dbReference type="OrthoDB" id="1646880at2"/>
<comment type="caution">
    <text evidence="4">The sequence shown here is derived from an EMBL/GenBank/DDBJ whole genome shotgun (WGS) entry which is preliminary data.</text>
</comment>
<name>A0A150XFW2_9BACT</name>
<feature type="modified residue" description="4-aspartylphosphate" evidence="2">
    <location>
        <position position="55"/>
    </location>
</feature>
<dbReference type="GO" id="GO:0000160">
    <property type="term" value="P:phosphorelay signal transduction system"/>
    <property type="evidence" value="ECO:0007669"/>
    <property type="project" value="InterPro"/>
</dbReference>
<dbReference type="STRING" id="333140.AWW68_01990"/>
<sequence length="157" mass="16845">MPDVKVFVVEDEKIHAKITRISVQNAGYEVVGECDNANEALDAIEKAAPDVVLMDISIPGKINGIGLAKCLYEKKGPPVIFTTSFTDPEVIEQAAASFPASYLIKPIQLDNLKAAVALALAKKTQAAPQSSRAPLNGRSVYIKSGNKLQKVLLKDIL</sequence>
<dbReference type="SUPFAM" id="SSF52172">
    <property type="entry name" value="CheY-like"/>
    <property type="match status" value="1"/>
</dbReference>
<dbReference type="PROSITE" id="PS50110">
    <property type="entry name" value="RESPONSE_REGULATORY"/>
    <property type="match status" value="1"/>
</dbReference>
<evidence type="ECO:0000256" key="1">
    <source>
        <dbReference type="ARBA" id="ARBA00022553"/>
    </source>
</evidence>
<gene>
    <name evidence="4" type="ORF">AWW68_01990</name>
</gene>
<dbReference type="Proteomes" id="UP000075606">
    <property type="component" value="Unassembled WGS sequence"/>
</dbReference>
<dbReference type="Pfam" id="PF00072">
    <property type="entry name" value="Response_reg"/>
    <property type="match status" value="1"/>
</dbReference>
<proteinExistence type="predicted"/>
<dbReference type="InterPro" id="IPR001789">
    <property type="entry name" value="Sig_transdc_resp-reg_receiver"/>
</dbReference>
<organism evidence="4 5">
    <name type="scientific">Roseivirga spongicola</name>
    <dbReference type="NCBI Taxonomy" id="333140"/>
    <lineage>
        <taxon>Bacteria</taxon>
        <taxon>Pseudomonadati</taxon>
        <taxon>Bacteroidota</taxon>
        <taxon>Cytophagia</taxon>
        <taxon>Cytophagales</taxon>
        <taxon>Roseivirgaceae</taxon>
        <taxon>Roseivirga</taxon>
    </lineage>
</organism>
<reference evidence="4 5" key="1">
    <citation type="submission" date="2016-01" db="EMBL/GenBank/DDBJ databases">
        <title>Genome sequencing of Roseivirga spongicola UST030701-084.</title>
        <authorList>
            <person name="Selvaratnam C."/>
            <person name="Thevarajoo S."/>
            <person name="Goh K.M."/>
            <person name="Ee R."/>
            <person name="Chan K.-G."/>
            <person name="Chong C.S."/>
        </authorList>
    </citation>
    <scope>NUCLEOTIDE SEQUENCE [LARGE SCALE GENOMIC DNA]</scope>
    <source>
        <strain evidence="4 5">UST030701-084</strain>
    </source>
</reference>
<dbReference type="PANTHER" id="PTHR44591">
    <property type="entry name" value="STRESS RESPONSE REGULATOR PROTEIN 1"/>
    <property type="match status" value="1"/>
</dbReference>
<dbReference type="AlphaFoldDB" id="A0A150XFW2"/>
<dbReference type="Gene3D" id="3.40.50.2300">
    <property type="match status" value="1"/>
</dbReference>